<dbReference type="PANTHER" id="PTHR33734:SF22">
    <property type="entry name" value="MEMBRANE-BOUND LYTIC MUREIN TRANSGLYCOSYLASE D"/>
    <property type="match status" value="1"/>
</dbReference>
<dbReference type="GO" id="GO:0000270">
    <property type="term" value="P:peptidoglycan metabolic process"/>
    <property type="evidence" value="ECO:0007669"/>
    <property type="project" value="InterPro"/>
</dbReference>
<dbReference type="Gene3D" id="1.10.530.10">
    <property type="match status" value="1"/>
</dbReference>
<feature type="domain" description="LysM" evidence="3">
    <location>
        <begin position="635"/>
        <end position="678"/>
    </location>
</feature>
<sequence length="753" mass="85603">MNIKKITTLALLLASTAIFAQDDLNIAPFKKNLTNRQVLDSIKATFVHDKIASCIDSLWMKELASLDLYNELTLDIKNINVDEKVDYELPTALLKERLKKLDEKSPFNIEYNQGLENVIKSFLKNRKRAFERLMGISQFYFPMFEEALASQNIPLEIKYLAVVESALNPRAVSRVGATGLWQFMYQTGKQYDLNINTYVDDRNDPLKSSYAATQYMTNMYKIFGDWDLVLASYNSGPGNVAKAIRRSGGQQNYWNIRKHLPKETQGYLPAFLATMYIFEYHKEHGIKPDKAIANHFATDTVMIKNTMTFKQISALLDVPVAELQFLNPSYKREVIPFITGENHYLRLPIDKVAVFTSNEDKIYAYVQYEESRRERPYESMLASRDSINSSVSKVKYHRVRRGDSLSEISSLYGVAMSDLKKWNHLRNSKAPIGKKLKIYTNEAIASKDKKIEKPDTISVKESSALASTSNKVYKEEKVVSFKDVVKYHKVKKGDNLGEISDKYGVSVAEVKKWNHLKSNNIALGANLKIIKNERVVTTVRKEVKGSKPMVEPKVETAVASNETNEDIAQHPNDYYEVQKGDNLFSIAKKFNVRLEDLKKWNNLDDLNIQQGSKLALANTETATKEEEPKTETKIVEYKVKKGDNLGSIARKYNVAVADLKEWNELEDNNVKLGASLIVSKKEVVVANEVKPSKKESVASNDMNEVKLYYVKKGDSLFSIAKKYPGVTISDIKKWNGIKNESLKPGMKLKINNG</sequence>
<dbReference type="CDD" id="cd16894">
    <property type="entry name" value="MltD-like"/>
    <property type="match status" value="1"/>
</dbReference>
<evidence type="ECO:0000313" key="4">
    <source>
        <dbReference type="EMBL" id="TBX71186.1"/>
    </source>
</evidence>
<evidence type="ECO:0000259" key="3">
    <source>
        <dbReference type="PROSITE" id="PS51782"/>
    </source>
</evidence>
<dbReference type="RefSeq" id="WP_131474797.1">
    <property type="nucleotide sequence ID" value="NZ_SJPE01000001.1"/>
</dbReference>
<feature type="domain" description="LysM" evidence="3">
    <location>
        <begin position="395"/>
        <end position="438"/>
    </location>
</feature>
<keyword evidence="2" id="KW-0732">Signal</keyword>
<protein>
    <submittedName>
        <fullName evidence="4">LysM peptidoglycan-binding domain-containing protein</fullName>
    </submittedName>
</protein>
<dbReference type="InterPro" id="IPR036779">
    <property type="entry name" value="LysM_dom_sf"/>
</dbReference>
<dbReference type="InterPro" id="IPR008258">
    <property type="entry name" value="Transglycosylase_SLT_dom_1"/>
</dbReference>
<dbReference type="SUPFAM" id="SSF54106">
    <property type="entry name" value="LysM domain"/>
    <property type="match status" value="5"/>
</dbReference>
<dbReference type="InterPro" id="IPR000189">
    <property type="entry name" value="Transglyc_AS"/>
</dbReference>
<dbReference type="InterPro" id="IPR023346">
    <property type="entry name" value="Lysozyme-like_dom_sf"/>
</dbReference>
<feature type="domain" description="LysM" evidence="3">
    <location>
        <begin position="573"/>
        <end position="616"/>
    </location>
</feature>
<dbReference type="EMBL" id="SJPE01000001">
    <property type="protein sequence ID" value="TBX71186.1"/>
    <property type="molecule type" value="Genomic_DNA"/>
</dbReference>
<reference evidence="4 5" key="1">
    <citation type="submission" date="2019-02" db="EMBL/GenBank/DDBJ databases">
        <title>Flavobacterium sp. RD-2-33 isolated from forest soil.</title>
        <authorList>
            <person name="Chaudhary D.K."/>
        </authorList>
    </citation>
    <scope>NUCLEOTIDE SEQUENCE [LARGE SCALE GENOMIC DNA]</scope>
    <source>
        <strain evidence="4 5">RD-2-33</strain>
    </source>
</reference>
<dbReference type="PROSITE" id="PS51782">
    <property type="entry name" value="LYSM"/>
    <property type="match status" value="5"/>
</dbReference>
<keyword evidence="5" id="KW-1185">Reference proteome</keyword>
<gene>
    <name evidence="4" type="ORF">EZL74_01390</name>
</gene>
<organism evidence="4 5">
    <name type="scientific">Flavobacterium silvisoli</name>
    <dbReference type="NCBI Taxonomy" id="2529433"/>
    <lineage>
        <taxon>Bacteria</taxon>
        <taxon>Pseudomonadati</taxon>
        <taxon>Bacteroidota</taxon>
        <taxon>Flavobacteriia</taxon>
        <taxon>Flavobacteriales</taxon>
        <taxon>Flavobacteriaceae</taxon>
        <taxon>Flavobacterium</taxon>
    </lineage>
</organism>
<feature type="domain" description="LysM" evidence="3">
    <location>
        <begin position="706"/>
        <end position="750"/>
    </location>
</feature>
<proteinExistence type="inferred from homology"/>
<evidence type="ECO:0000256" key="1">
    <source>
        <dbReference type="ARBA" id="ARBA00007734"/>
    </source>
</evidence>
<dbReference type="OrthoDB" id="9815002at2"/>
<feature type="domain" description="LysM" evidence="3">
    <location>
        <begin position="486"/>
        <end position="529"/>
    </location>
</feature>
<dbReference type="Pfam" id="PF01476">
    <property type="entry name" value="LysM"/>
    <property type="match status" value="5"/>
</dbReference>
<comment type="caution">
    <text evidence="4">The sequence shown here is derived from an EMBL/GenBank/DDBJ whole genome shotgun (WGS) entry which is preliminary data.</text>
</comment>
<feature type="chain" id="PRO_5020620986" evidence="2">
    <location>
        <begin position="21"/>
        <end position="753"/>
    </location>
</feature>
<dbReference type="GO" id="GO:0016020">
    <property type="term" value="C:membrane"/>
    <property type="evidence" value="ECO:0007669"/>
    <property type="project" value="InterPro"/>
</dbReference>
<feature type="signal peptide" evidence="2">
    <location>
        <begin position="1"/>
        <end position="20"/>
    </location>
</feature>
<dbReference type="AlphaFoldDB" id="A0A4Q9Z6S8"/>
<dbReference type="Pfam" id="PF01464">
    <property type="entry name" value="SLT"/>
    <property type="match status" value="1"/>
</dbReference>
<accession>A0A4Q9Z6S8</accession>
<dbReference type="InterPro" id="IPR018392">
    <property type="entry name" value="LysM"/>
</dbReference>
<evidence type="ECO:0000256" key="2">
    <source>
        <dbReference type="SAM" id="SignalP"/>
    </source>
</evidence>
<name>A0A4Q9Z6S8_9FLAO</name>
<dbReference type="SMART" id="SM00257">
    <property type="entry name" value="LysM"/>
    <property type="match status" value="5"/>
</dbReference>
<dbReference type="GO" id="GO:0008932">
    <property type="term" value="F:lytic endotransglycosylase activity"/>
    <property type="evidence" value="ECO:0007669"/>
    <property type="project" value="TreeGrafter"/>
</dbReference>
<dbReference type="PANTHER" id="PTHR33734">
    <property type="entry name" value="LYSM DOMAIN-CONTAINING GPI-ANCHORED PROTEIN 2"/>
    <property type="match status" value="1"/>
</dbReference>
<dbReference type="SUPFAM" id="SSF53955">
    <property type="entry name" value="Lysozyme-like"/>
    <property type="match status" value="1"/>
</dbReference>
<comment type="similarity">
    <text evidence="1">Belongs to the transglycosylase Slt family.</text>
</comment>
<dbReference type="Gene3D" id="3.10.350.10">
    <property type="entry name" value="LysM domain"/>
    <property type="match status" value="5"/>
</dbReference>
<dbReference type="CDD" id="cd00118">
    <property type="entry name" value="LysM"/>
    <property type="match status" value="5"/>
</dbReference>
<evidence type="ECO:0000313" key="5">
    <source>
        <dbReference type="Proteomes" id="UP000293300"/>
    </source>
</evidence>
<dbReference type="Proteomes" id="UP000293300">
    <property type="component" value="Unassembled WGS sequence"/>
</dbReference>
<dbReference type="PROSITE" id="PS00922">
    <property type="entry name" value="TRANSGLYCOSYLASE"/>
    <property type="match status" value="1"/>
</dbReference>